<dbReference type="OrthoDB" id="2875988at2"/>
<gene>
    <name evidence="1" type="ORF">Bcoa_1585</name>
</gene>
<dbReference type="AlphaFoldDB" id="G2TJ21"/>
<proteinExistence type="predicted"/>
<dbReference type="KEGG" id="bag:Bcoa_1585"/>
<dbReference type="eggNOG" id="ENOG50304UK">
    <property type="taxonomic scope" value="Bacteria"/>
</dbReference>
<protein>
    <submittedName>
        <fullName evidence="1">Uncharacterized protein</fullName>
    </submittedName>
</protein>
<name>G2TJ21_HEYCO</name>
<evidence type="ECO:0000313" key="2">
    <source>
        <dbReference type="Proteomes" id="UP000009283"/>
    </source>
</evidence>
<dbReference type="RefSeq" id="WP_014096878.1">
    <property type="nucleotide sequence ID" value="NC_016023.1"/>
</dbReference>
<dbReference type="EMBL" id="CP003056">
    <property type="protein sequence ID" value="AEP00784.1"/>
    <property type="molecule type" value="Genomic_DNA"/>
</dbReference>
<accession>G2TJ21</accession>
<dbReference type="HOGENOM" id="CLU_121371_0_0_9"/>
<organism evidence="1 2">
    <name type="scientific">Heyndrickxia coagulans 36D1</name>
    <dbReference type="NCBI Taxonomy" id="345219"/>
    <lineage>
        <taxon>Bacteria</taxon>
        <taxon>Bacillati</taxon>
        <taxon>Bacillota</taxon>
        <taxon>Bacilli</taxon>
        <taxon>Bacillales</taxon>
        <taxon>Bacillaceae</taxon>
        <taxon>Heyndrickxia</taxon>
    </lineage>
</organism>
<sequence length="185" mass="20973">MTVAEVISEKKYGSLARSVNEMIARLVSVPWYSNAGRENPYAEQKIKEFAACFGTRKLDVKWISKEKLGDTAKQLTFEGCELWNVLKDIPDQLKVKIDAQGKGKILEDVVYKMPEAIFHRTFDQAFAIFGDRETVQFLIGHALYISLLYCLYELAEKENPVSFLLDILEAGNIPLGPDGNIFYLV</sequence>
<reference evidence="1 2" key="1">
    <citation type="journal article" date="2011" name="Stand. Genomic Sci.">
        <title>Complete Genome Sequence of a thermotolerant sporogenic lactic acid bacterium, Bacillus coagulans strain 36D1.</title>
        <authorList>
            <person name="Rhee M.S."/>
            <person name="Moritz B.E."/>
            <person name="Xie G."/>
            <person name="Glavina Del Rio T."/>
            <person name="Dalin E."/>
            <person name="Tice H."/>
            <person name="Bruce D."/>
            <person name="Goodwin L."/>
            <person name="Chertkov O."/>
            <person name="Brettin T."/>
            <person name="Han C."/>
            <person name="Detter C."/>
            <person name="Pitluck S."/>
            <person name="Land M.L."/>
            <person name="Patel M."/>
            <person name="Ou M."/>
            <person name="Harbrucker R."/>
            <person name="Ingram L.O."/>
            <person name="Shanmugam K.T."/>
        </authorList>
    </citation>
    <scope>NUCLEOTIDE SEQUENCE [LARGE SCALE GENOMIC DNA]</scope>
    <source>
        <strain evidence="1 2">36D1</strain>
    </source>
</reference>
<dbReference type="Proteomes" id="UP000009283">
    <property type="component" value="Chromosome"/>
</dbReference>
<evidence type="ECO:0000313" key="1">
    <source>
        <dbReference type="EMBL" id="AEP00784.1"/>
    </source>
</evidence>